<dbReference type="AlphaFoldDB" id="A0AAW9MVW0"/>
<feature type="signal peptide" evidence="2">
    <location>
        <begin position="1"/>
        <end position="26"/>
    </location>
</feature>
<dbReference type="InterPro" id="IPR007253">
    <property type="entry name" value="Cell_wall-bd_2"/>
</dbReference>
<evidence type="ECO:0000256" key="1">
    <source>
        <dbReference type="SAM" id="Coils"/>
    </source>
</evidence>
<organism evidence="4 5">
    <name type="scientific">Citroniella saccharovorans</name>
    <dbReference type="NCBI Taxonomy" id="2053367"/>
    <lineage>
        <taxon>Bacteria</taxon>
        <taxon>Bacillati</taxon>
        <taxon>Bacillota</taxon>
        <taxon>Tissierellia</taxon>
        <taxon>Tissierellales</taxon>
        <taxon>Peptoniphilaceae</taxon>
        <taxon>Citroniella</taxon>
    </lineage>
</organism>
<keyword evidence="5" id="KW-1185">Reference proteome</keyword>
<feature type="coiled-coil region" evidence="1">
    <location>
        <begin position="408"/>
        <end position="452"/>
    </location>
</feature>
<dbReference type="InterPro" id="IPR051922">
    <property type="entry name" value="Bact_Sporulation_Assoc"/>
</dbReference>
<dbReference type="InterPro" id="IPR018711">
    <property type="entry name" value="NAGPA"/>
</dbReference>
<proteinExistence type="predicted"/>
<sequence length="746" mass="81751">MKFKFKKNFIIMGLSLGLFLARPAFAEEVNGLGKINMNNPRPLTPEIMYHHIGSTNSFGPQNLHQIDFNYTNSPVKAKVLFGPYLKGGDRLSVLTKEFESKGNYVVFGINGDSYLSDGVPKGCVISDGILETTGASYMKTLGFTKDKKLVYGFVNPIIHAKIGGINQAIYSINKDRLTKVNPVHIYTSSFAPSFLEKDDHIEITVKMEDGFKGIKIGSTLNGSVIKVEEKSSKKPSSSSLNEGELVVTASKKSIHYKDLKSVKKGDSFSVDTRAFGDSIDWQNVDEAIGVFIPMLENGKKNEKYYNLGGGAPRTLFAKNDEGKVTIIAADGRQKPHAAGLSLAQSTDYLSQLGYKDIYDFDGGGSTTIMIRKAWEDAAKMRNIPSDKGNRERYNGNALVFYATENLPEDFVNNQKAEYEKILEEARKREEERKKKEEERKRKEEEAKKLLAGMRISGENRYETASVIAKNLDDSNYAVIVSSNSFPDALVSSNLAKHLNAPILLADTSLPAETINSLEEKGVKNVVILGGVNSVSQNAEGKLRELSYSVRRISGEDRYDTAILANEYTLNKDIVYLASGESFADSLSASALAARKSSPLLLTESNTLTSRSLSAIKAWSSKKIVLVGGVNSISSEIEEKLKSLGLEVTRISGEDRYETSVKISNTTSSNGLILASGEGYIDALTASNLAQSLNYSLVLTAKDSLNPYLRDSLKNYDKENIHVVGGSETISDNVIKEVSEILSEASN</sequence>
<dbReference type="Gene3D" id="3.40.50.12090">
    <property type="match status" value="2"/>
</dbReference>
<keyword evidence="2" id="KW-0732">Signal</keyword>
<dbReference type="Pfam" id="PF04122">
    <property type="entry name" value="CW_binding_2"/>
    <property type="match status" value="3"/>
</dbReference>
<reference evidence="4 5" key="1">
    <citation type="submission" date="2024-01" db="EMBL/GenBank/DDBJ databases">
        <title>Complete genome sequence of Citroniella saccharovorans strain M6.X9, isolated from human fecal sample.</title>
        <authorList>
            <person name="Cheng G."/>
            <person name="Westerholm M."/>
            <person name="Schnurer A."/>
        </authorList>
    </citation>
    <scope>NUCLEOTIDE SEQUENCE [LARGE SCALE GENOMIC DNA]</scope>
    <source>
        <strain evidence="4 5">DSM 29873</strain>
    </source>
</reference>
<accession>A0AAW9MVW0</accession>
<dbReference type="Pfam" id="PF09992">
    <property type="entry name" value="NAGPA"/>
    <property type="match status" value="1"/>
</dbReference>
<name>A0AAW9MVW0_9FIRM</name>
<protein>
    <submittedName>
        <fullName evidence="4">Cell wall-binding repeat-containing protein</fullName>
    </submittedName>
</protein>
<keyword evidence="1" id="KW-0175">Coiled coil</keyword>
<dbReference type="EMBL" id="JAYKOT010000001">
    <property type="protein sequence ID" value="MEB3428639.1"/>
    <property type="molecule type" value="Genomic_DNA"/>
</dbReference>
<evidence type="ECO:0000256" key="2">
    <source>
        <dbReference type="SAM" id="SignalP"/>
    </source>
</evidence>
<gene>
    <name evidence="4" type="ORF">VLK81_01130</name>
</gene>
<evidence type="ECO:0000313" key="4">
    <source>
        <dbReference type="EMBL" id="MEB3428639.1"/>
    </source>
</evidence>
<feature type="chain" id="PRO_5043734812" evidence="2">
    <location>
        <begin position="27"/>
        <end position="746"/>
    </location>
</feature>
<dbReference type="PANTHER" id="PTHR30032:SF8">
    <property type="entry name" value="GERMINATION-SPECIFIC N-ACETYLMURAMOYL-L-ALANINE AMIDASE"/>
    <property type="match status" value="1"/>
</dbReference>
<evidence type="ECO:0000259" key="3">
    <source>
        <dbReference type="Pfam" id="PF09992"/>
    </source>
</evidence>
<dbReference type="Proteomes" id="UP001357733">
    <property type="component" value="Unassembled WGS sequence"/>
</dbReference>
<dbReference type="PANTHER" id="PTHR30032">
    <property type="entry name" value="N-ACETYLMURAMOYL-L-ALANINE AMIDASE-RELATED"/>
    <property type="match status" value="1"/>
</dbReference>
<evidence type="ECO:0000313" key="5">
    <source>
        <dbReference type="Proteomes" id="UP001357733"/>
    </source>
</evidence>
<dbReference type="RefSeq" id="WP_324618677.1">
    <property type="nucleotide sequence ID" value="NZ_JAYKOT010000001.1"/>
</dbReference>
<feature type="domain" description="Phosphodiester glycosidase" evidence="3">
    <location>
        <begin position="221"/>
        <end position="401"/>
    </location>
</feature>
<comment type="caution">
    <text evidence="4">The sequence shown here is derived from an EMBL/GenBank/DDBJ whole genome shotgun (WGS) entry which is preliminary data.</text>
</comment>